<dbReference type="RefSeq" id="WP_134524830.1">
    <property type="nucleotide sequence ID" value="NZ_SOHH01000104.1"/>
</dbReference>
<gene>
    <name evidence="2" type="ORF">E3T48_14980</name>
</gene>
<reference evidence="2 3" key="1">
    <citation type="submission" date="2019-03" db="EMBL/GenBank/DDBJ databases">
        <title>Genomics of glacier-inhabiting Cryobacterium strains.</title>
        <authorList>
            <person name="Liu Q."/>
            <person name="Xin Y.-H."/>
        </authorList>
    </citation>
    <scope>NUCLEOTIDE SEQUENCE [LARGE SCALE GENOMIC DNA]</scope>
    <source>
        <strain evidence="2 3">Hh4</strain>
    </source>
</reference>
<comment type="caution">
    <text evidence="2">The sequence shown here is derived from an EMBL/GenBank/DDBJ whole genome shotgun (WGS) entry which is preliminary data.</text>
</comment>
<accession>A0A4R9B0V6</accession>
<evidence type="ECO:0000313" key="3">
    <source>
        <dbReference type="Proteomes" id="UP000298313"/>
    </source>
</evidence>
<protein>
    <submittedName>
        <fullName evidence="2">Uncharacterized protein</fullName>
    </submittedName>
</protein>
<evidence type="ECO:0000313" key="2">
    <source>
        <dbReference type="EMBL" id="TFD73030.1"/>
    </source>
</evidence>
<keyword evidence="1" id="KW-0812">Transmembrane</keyword>
<keyword evidence="1" id="KW-1133">Transmembrane helix</keyword>
<dbReference type="Proteomes" id="UP000298313">
    <property type="component" value="Unassembled WGS sequence"/>
</dbReference>
<organism evidence="2 3">
    <name type="scientific">Cryobacterium fucosi</name>
    <dbReference type="NCBI Taxonomy" id="1259157"/>
    <lineage>
        <taxon>Bacteria</taxon>
        <taxon>Bacillati</taxon>
        <taxon>Actinomycetota</taxon>
        <taxon>Actinomycetes</taxon>
        <taxon>Micrococcales</taxon>
        <taxon>Microbacteriaceae</taxon>
        <taxon>Cryobacterium</taxon>
    </lineage>
</organism>
<evidence type="ECO:0000256" key="1">
    <source>
        <dbReference type="SAM" id="Phobius"/>
    </source>
</evidence>
<keyword evidence="1" id="KW-0472">Membrane</keyword>
<proteinExistence type="predicted"/>
<dbReference type="OrthoDB" id="5119509at2"/>
<keyword evidence="3" id="KW-1185">Reference proteome</keyword>
<sequence length="114" mass="13190">MPWWSWILLWAGLVLALLGMLAWFGYALFRKAVRTMEALEGLADQFAGLELDPQLPPLRPFRPAVFEETADVRLALEQGSAERRHRRQLRWDRLVVRGKLMQHAPSTQRTDSHA</sequence>
<dbReference type="EMBL" id="SOHH01000104">
    <property type="protein sequence ID" value="TFD73030.1"/>
    <property type="molecule type" value="Genomic_DNA"/>
</dbReference>
<dbReference type="AlphaFoldDB" id="A0A4R9B0V6"/>
<name>A0A4R9B0V6_9MICO</name>
<feature type="transmembrane region" description="Helical" evidence="1">
    <location>
        <begin position="6"/>
        <end position="29"/>
    </location>
</feature>